<evidence type="ECO:0000313" key="1">
    <source>
        <dbReference type="EMBL" id="KAI9922991.1"/>
    </source>
</evidence>
<sequence length="149" mass="17230">MLNDYPISITAPSNAQQEPHHPQPTVSPPMYYHPLQMLNVTETSLMSDNQQVCLILEEQQHHRGSIRTNKQYEFPTSKPEQVLTELFNARTEVEIKKSPSKDLGYHSTTVRALYKKSIYASHPKKTKLSARNECPILDTYLPIFFKQMK</sequence>
<gene>
    <name evidence="1" type="ORF">PsorP6_000819</name>
</gene>
<evidence type="ECO:0000313" key="2">
    <source>
        <dbReference type="Proteomes" id="UP001163321"/>
    </source>
</evidence>
<protein>
    <submittedName>
        <fullName evidence="1">Uncharacterized protein</fullName>
    </submittedName>
</protein>
<accession>A0ACC0WXK4</accession>
<dbReference type="Proteomes" id="UP001163321">
    <property type="component" value="Chromosome 1"/>
</dbReference>
<dbReference type="EMBL" id="CM047580">
    <property type="protein sequence ID" value="KAI9922991.1"/>
    <property type="molecule type" value="Genomic_DNA"/>
</dbReference>
<comment type="caution">
    <text evidence="1">The sequence shown here is derived from an EMBL/GenBank/DDBJ whole genome shotgun (WGS) entry which is preliminary data.</text>
</comment>
<reference evidence="1 2" key="1">
    <citation type="journal article" date="2022" name="bioRxiv">
        <title>The genome of the oomycete Peronosclerospora sorghi, a cosmopolitan pathogen of maize and sorghum, is inflated with dispersed pseudogenes.</title>
        <authorList>
            <person name="Fletcher K."/>
            <person name="Martin F."/>
            <person name="Isakeit T."/>
            <person name="Cavanaugh K."/>
            <person name="Magill C."/>
            <person name="Michelmore R."/>
        </authorList>
    </citation>
    <scope>NUCLEOTIDE SEQUENCE [LARGE SCALE GENOMIC DNA]</scope>
    <source>
        <strain evidence="1">P6</strain>
    </source>
</reference>
<organism evidence="1 2">
    <name type="scientific">Peronosclerospora sorghi</name>
    <dbReference type="NCBI Taxonomy" id="230839"/>
    <lineage>
        <taxon>Eukaryota</taxon>
        <taxon>Sar</taxon>
        <taxon>Stramenopiles</taxon>
        <taxon>Oomycota</taxon>
        <taxon>Peronosporomycetes</taxon>
        <taxon>Peronosporales</taxon>
        <taxon>Peronosporaceae</taxon>
        <taxon>Peronosclerospora</taxon>
    </lineage>
</organism>
<keyword evidence="2" id="KW-1185">Reference proteome</keyword>
<proteinExistence type="predicted"/>
<name>A0ACC0WXK4_9STRA</name>